<accession>A0A0W0GBG6</accession>
<reference evidence="2 3" key="1">
    <citation type="submission" date="2015-12" db="EMBL/GenBank/DDBJ databases">
        <title>Draft genome sequence of Moniliophthora roreri, the causal agent of frosty pod rot of cacao.</title>
        <authorList>
            <person name="Aime M.C."/>
            <person name="Diaz-Valderrama J.R."/>
            <person name="Kijpornyongpan T."/>
            <person name="Phillips-Mora W."/>
        </authorList>
    </citation>
    <scope>NUCLEOTIDE SEQUENCE [LARGE SCALE GENOMIC DNA]</scope>
    <source>
        <strain evidence="2 3">MCA 2952</strain>
    </source>
</reference>
<organism evidence="2 3">
    <name type="scientific">Moniliophthora roreri</name>
    <name type="common">Frosty pod rot fungus</name>
    <name type="synonym">Monilia roreri</name>
    <dbReference type="NCBI Taxonomy" id="221103"/>
    <lineage>
        <taxon>Eukaryota</taxon>
        <taxon>Fungi</taxon>
        <taxon>Dikarya</taxon>
        <taxon>Basidiomycota</taxon>
        <taxon>Agaricomycotina</taxon>
        <taxon>Agaricomycetes</taxon>
        <taxon>Agaricomycetidae</taxon>
        <taxon>Agaricales</taxon>
        <taxon>Marasmiineae</taxon>
        <taxon>Marasmiaceae</taxon>
        <taxon>Moniliophthora</taxon>
    </lineage>
</organism>
<evidence type="ECO:0000256" key="1">
    <source>
        <dbReference type="SAM" id="MobiDB-lite"/>
    </source>
</evidence>
<feature type="compositionally biased region" description="Basic and acidic residues" evidence="1">
    <location>
        <begin position="20"/>
        <end position="33"/>
    </location>
</feature>
<evidence type="ECO:0000313" key="3">
    <source>
        <dbReference type="Proteomes" id="UP000054988"/>
    </source>
</evidence>
<evidence type="ECO:0000313" key="2">
    <source>
        <dbReference type="EMBL" id="KTB45890.1"/>
    </source>
</evidence>
<comment type="caution">
    <text evidence="2">The sequence shown here is derived from an EMBL/GenBank/DDBJ whole genome shotgun (WGS) entry which is preliminary data.</text>
</comment>
<name>A0A0W0GBG6_MONRR</name>
<feature type="region of interest" description="Disordered" evidence="1">
    <location>
        <begin position="1"/>
        <end position="77"/>
    </location>
</feature>
<proteinExistence type="predicted"/>
<dbReference type="AlphaFoldDB" id="A0A0W0GBG6"/>
<gene>
    <name evidence="2" type="ORF">WG66_1530</name>
</gene>
<sequence length="238" mass="26109">MTTEPPVDNALLYPDPTPDPDVKPKIEPTDHSPSRNLEPQTAADPRSLQTPEASVPPRGQRDPGEGPPTLNWRPPTPIPTPITQLIDCVSALCVDWNAISPAIAHSTCVTDASQLSLGIHLRTALTNEGLAELRIKSLVRVQTLCRMITIIMMNLTKISEESAEESIHNSSGDADFLFVGADPQKVQQFNVGLSVYSRMDVGWQLMQEVPSTPMLRSVDEMPDTSYDYDTELYSDGES</sequence>
<dbReference type="EMBL" id="LATX01000569">
    <property type="protein sequence ID" value="KTB45890.1"/>
    <property type="molecule type" value="Genomic_DNA"/>
</dbReference>
<protein>
    <submittedName>
        <fullName evidence="2">Uncharacterized protein</fullName>
    </submittedName>
</protein>
<dbReference type="Proteomes" id="UP000054988">
    <property type="component" value="Unassembled WGS sequence"/>
</dbReference>